<reference evidence="2" key="1">
    <citation type="journal article" date="2017" name="Nature">
        <title>The sunflower genome provides insights into oil metabolism, flowering and Asterid evolution.</title>
        <authorList>
            <person name="Badouin H."/>
            <person name="Gouzy J."/>
            <person name="Grassa C.J."/>
            <person name="Murat F."/>
            <person name="Staton S.E."/>
            <person name="Cottret L."/>
            <person name="Lelandais-Briere C."/>
            <person name="Owens G.L."/>
            <person name="Carrere S."/>
            <person name="Mayjonade B."/>
            <person name="Legrand L."/>
            <person name="Gill N."/>
            <person name="Kane N.C."/>
            <person name="Bowers J.E."/>
            <person name="Hubner S."/>
            <person name="Bellec A."/>
            <person name="Berard A."/>
            <person name="Berges H."/>
            <person name="Blanchet N."/>
            <person name="Boniface M.C."/>
            <person name="Brunel D."/>
            <person name="Catrice O."/>
            <person name="Chaidir N."/>
            <person name="Claudel C."/>
            <person name="Donnadieu C."/>
            <person name="Faraut T."/>
            <person name="Fievet G."/>
            <person name="Helmstetter N."/>
            <person name="King M."/>
            <person name="Knapp S.J."/>
            <person name="Lai Z."/>
            <person name="Le Paslier M.C."/>
            <person name="Lippi Y."/>
            <person name="Lorenzon L."/>
            <person name="Mandel J.R."/>
            <person name="Marage G."/>
            <person name="Marchand G."/>
            <person name="Marquand E."/>
            <person name="Bret-Mestries E."/>
            <person name="Morien E."/>
            <person name="Nambeesan S."/>
            <person name="Nguyen T."/>
            <person name="Pegot-Espagnet P."/>
            <person name="Pouilly N."/>
            <person name="Raftis F."/>
            <person name="Sallet E."/>
            <person name="Schiex T."/>
            <person name="Thomas J."/>
            <person name="Vandecasteele C."/>
            <person name="Vares D."/>
            <person name="Vear F."/>
            <person name="Vautrin S."/>
            <person name="Crespi M."/>
            <person name="Mangin B."/>
            <person name="Burke J.M."/>
            <person name="Salse J."/>
            <person name="Munos S."/>
            <person name="Vincourt P."/>
            <person name="Rieseberg L.H."/>
            <person name="Langlade N.B."/>
        </authorList>
    </citation>
    <scope>NUCLEOTIDE SEQUENCE</scope>
    <source>
        <tissue evidence="2">Leaves</tissue>
    </source>
</reference>
<dbReference type="Proteomes" id="UP000215914">
    <property type="component" value="Unassembled WGS sequence"/>
</dbReference>
<organism evidence="2 3">
    <name type="scientific">Helianthus annuus</name>
    <name type="common">Common sunflower</name>
    <dbReference type="NCBI Taxonomy" id="4232"/>
    <lineage>
        <taxon>Eukaryota</taxon>
        <taxon>Viridiplantae</taxon>
        <taxon>Streptophyta</taxon>
        <taxon>Embryophyta</taxon>
        <taxon>Tracheophyta</taxon>
        <taxon>Spermatophyta</taxon>
        <taxon>Magnoliopsida</taxon>
        <taxon>eudicotyledons</taxon>
        <taxon>Gunneridae</taxon>
        <taxon>Pentapetalae</taxon>
        <taxon>asterids</taxon>
        <taxon>campanulids</taxon>
        <taxon>Asterales</taxon>
        <taxon>Asteraceae</taxon>
        <taxon>Asteroideae</taxon>
        <taxon>Heliantheae alliance</taxon>
        <taxon>Heliantheae</taxon>
        <taxon>Helianthus</taxon>
    </lineage>
</organism>
<comment type="caution">
    <text evidence="2">The sequence shown here is derived from an EMBL/GenBank/DDBJ whole genome shotgun (WGS) entry which is preliminary data.</text>
</comment>
<dbReference type="Gramene" id="mRNA:HanXRQr2_Chr03g0115611">
    <property type="protein sequence ID" value="mRNA:HanXRQr2_Chr03g0115611"/>
    <property type="gene ID" value="HanXRQr2_Chr03g0115611"/>
</dbReference>
<keyword evidence="3" id="KW-1185">Reference proteome</keyword>
<sequence length="132" mass="14754">MQWGRTTEEEKSESRIGSWPGLTTNIKPPNSRLRLYGGAAFERVMHEFRCATYSVECPPVSREKVKAKYAGRGGGRGITEAAAEIARSVARSWLAPLLDTACERLAFVLKHLFDLAMETNHNHLCLADCKFL</sequence>
<dbReference type="EMBL" id="MNCJ02000318">
    <property type="protein sequence ID" value="KAF5814833.1"/>
    <property type="molecule type" value="Genomic_DNA"/>
</dbReference>
<keyword evidence="2" id="KW-0378">Hydrolase</keyword>
<feature type="compositionally biased region" description="Basic and acidic residues" evidence="1">
    <location>
        <begin position="1"/>
        <end position="14"/>
    </location>
</feature>
<accession>A0A9K3JGN9</accession>
<name>A0A9K3JGN9_HELAN</name>
<reference evidence="2" key="2">
    <citation type="submission" date="2020-06" db="EMBL/GenBank/DDBJ databases">
        <title>Helianthus annuus Genome sequencing and assembly Release 2.</title>
        <authorList>
            <person name="Gouzy J."/>
            <person name="Langlade N."/>
            <person name="Munos S."/>
        </authorList>
    </citation>
    <scope>NUCLEOTIDE SEQUENCE</scope>
    <source>
        <tissue evidence="2">Leaves</tissue>
    </source>
</reference>
<dbReference type="EC" id="3.6.5.5" evidence="2"/>
<dbReference type="GO" id="GO:0016787">
    <property type="term" value="F:hydrolase activity"/>
    <property type="evidence" value="ECO:0007669"/>
    <property type="project" value="UniProtKB-KW"/>
</dbReference>
<evidence type="ECO:0000256" key="1">
    <source>
        <dbReference type="SAM" id="MobiDB-lite"/>
    </source>
</evidence>
<proteinExistence type="predicted"/>
<protein>
    <submittedName>
        <fullName evidence="2">Dynamin GTPase</fullName>
        <ecNumber evidence="2">3.6.5.5</ecNumber>
    </submittedName>
</protein>
<gene>
    <name evidence="2" type="ORF">HanXRQr2_Chr03g0115611</name>
</gene>
<evidence type="ECO:0000313" key="2">
    <source>
        <dbReference type="EMBL" id="KAF5814833.1"/>
    </source>
</evidence>
<evidence type="ECO:0000313" key="3">
    <source>
        <dbReference type="Proteomes" id="UP000215914"/>
    </source>
</evidence>
<dbReference type="AlphaFoldDB" id="A0A9K3JGN9"/>
<feature type="region of interest" description="Disordered" evidence="1">
    <location>
        <begin position="1"/>
        <end position="23"/>
    </location>
</feature>